<evidence type="ECO:0000256" key="4">
    <source>
        <dbReference type="ARBA" id="ARBA00022857"/>
    </source>
</evidence>
<name>A0A0C7NSD5_DEFTU</name>
<dbReference type="HAMAP" id="MF_00150">
    <property type="entry name" value="ArgC_type1"/>
    <property type="match status" value="1"/>
</dbReference>
<dbReference type="EC" id="1.2.1.38" evidence="7"/>
<comment type="similarity">
    <text evidence="7">Belongs to the NAGSA dehydrogenase family. Type 1 subfamily.</text>
</comment>
<dbReference type="InterPro" id="IPR058924">
    <property type="entry name" value="AGPR_dimerisation_dom"/>
</dbReference>
<dbReference type="GO" id="GO:0005737">
    <property type="term" value="C:cytoplasm"/>
    <property type="evidence" value="ECO:0007669"/>
    <property type="project" value="UniProtKB-SubCell"/>
</dbReference>
<sequence length="346" mass="39369">MNVGILGATGYTGLELIRLLSKHPYVNIVYLTSRSFDENTISDVYPSLENFCKIPLEKLNLEKAVGLCDLIFNTLPSEYAFKLAKMITGSQKKIIDLGSSFRFDDYEIYKQWYFPKEEVTLYEKFNRIYGLPEIYRDKIQYAQIVGNPGCYPTSVLLGLMPVMKNKLIKDNTIIIDSKSGVSGSGHEPKYGNLFSECNENLKPYNVAKHRHVPEMEQELSKMQEGSVNIVFTPHLVPMTRGILSTIYCKCDINITIEELYIIYKNYYKEEQFIRILKPGLYPSTKDVYGSNFCEIGFEFDKKTNTLIIMSAIDNLVKGASGQAVQNMNILLGIPENTALEIVPVYP</sequence>
<dbReference type="Gene3D" id="3.40.50.720">
    <property type="entry name" value="NAD(P)-binding Rossmann-like Domain"/>
    <property type="match status" value="1"/>
</dbReference>
<dbReference type="GO" id="GO:0070401">
    <property type="term" value="F:NADP+ binding"/>
    <property type="evidence" value="ECO:0007669"/>
    <property type="project" value="InterPro"/>
</dbReference>
<dbReference type="InterPro" id="IPR023013">
    <property type="entry name" value="AGPR_AS"/>
</dbReference>
<dbReference type="NCBIfam" id="TIGR01850">
    <property type="entry name" value="argC"/>
    <property type="match status" value="1"/>
</dbReference>
<dbReference type="InterPro" id="IPR000534">
    <property type="entry name" value="Semialdehyde_DH_NAD-bd"/>
</dbReference>
<dbReference type="CDD" id="cd23934">
    <property type="entry name" value="AGPR_1_C"/>
    <property type="match status" value="1"/>
</dbReference>
<dbReference type="Gene3D" id="3.30.360.10">
    <property type="entry name" value="Dihydrodipicolinate Reductase, domain 2"/>
    <property type="match status" value="1"/>
</dbReference>
<keyword evidence="3 7" id="KW-0028">Amino-acid biosynthesis</keyword>
<dbReference type="Pfam" id="PF01118">
    <property type="entry name" value="Semialdhyde_dh"/>
    <property type="match status" value="1"/>
</dbReference>
<dbReference type="PATRIC" id="fig|1006576.9.peg.1456"/>
<keyword evidence="11" id="KW-1185">Reference proteome</keyword>
<dbReference type="AlphaFoldDB" id="A0A0C7NSD5"/>
<comment type="catalytic activity">
    <reaction evidence="6 7">
        <text>N-acetyl-L-glutamate 5-semialdehyde + phosphate + NADP(+) = N-acetyl-L-glutamyl 5-phosphate + NADPH + H(+)</text>
        <dbReference type="Rhea" id="RHEA:21588"/>
        <dbReference type="ChEBI" id="CHEBI:15378"/>
        <dbReference type="ChEBI" id="CHEBI:29123"/>
        <dbReference type="ChEBI" id="CHEBI:43474"/>
        <dbReference type="ChEBI" id="CHEBI:57783"/>
        <dbReference type="ChEBI" id="CHEBI:57936"/>
        <dbReference type="ChEBI" id="CHEBI:58349"/>
        <dbReference type="EC" id="1.2.1.38"/>
    </reaction>
</comment>
<dbReference type="GO" id="GO:0006526">
    <property type="term" value="P:L-arginine biosynthetic process"/>
    <property type="evidence" value="ECO:0007669"/>
    <property type="project" value="UniProtKB-UniRule"/>
</dbReference>
<dbReference type="EMBL" id="LN824141">
    <property type="protein sequence ID" value="CEP78752.1"/>
    <property type="molecule type" value="Genomic_DNA"/>
</dbReference>
<dbReference type="Proteomes" id="UP000032809">
    <property type="component" value="Chromosome I"/>
</dbReference>
<dbReference type="PANTHER" id="PTHR32338:SF10">
    <property type="entry name" value="N-ACETYL-GAMMA-GLUTAMYL-PHOSPHATE REDUCTASE, CHLOROPLASTIC-RELATED"/>
    <property type="match status" value="1"/>
</dbReference>
<comment type="pathway">
    <text evidence="1 7">Amino-acid biosynthesis; L-arginine biosynthesis; N(2)-acetyl-L-ornithine from L-glutamate: step 3/4.</text>
</comment>
<evidence type="ECO:0000256" key="2">
    <source>
        <dbReference type="ARBA" id="ARBA00022571"/>
    </source>
</evidence>
<dbReference type="PANTHER" id="PTHR32338">
    <property type="entry name" value="N-ACETYL-GAMMA-GLUTAMYL-PHOSPHATE REDUCTASE, CHLOROPLASTIC-RELATED-RELATED"/>
    <property type="match status" value="1"/>
</dbReference>
<proteinExistence type="inferred from homology"/>
<evidence type="ECO:0000256" key="3">
    <source>
        <dbReference type="ARBA" id="ARBA00022605"/>
    </source>
</evidence>
<keyword evidence="2 7" id="KW-0055">Arginine biosynthesis</keyword>
<dbReference type="GO" id="GO:0051287">
    <property type="term" value="F:NAD binding"/>
    <property type="evidence" value="ECO:0007669"/>
    <property type="project" value="InterPro"/>
</dbReference>
<dbReference type="CDD" id="cd17895">
    <property type="entry name" value="AGPR_1_N"/>
    <property type="match status" value="1"/>
</dbReference>
<dbReference type="STRING" id="1006576.DTL3_1460"/>
<protein>
    <recommendedName>
        <fullName evidence="7">N-acetyl-gamma-glutamyl-phosphate reductase</fullName>
        <shortName evidence="7">AGPR</shortName>
        <ecNumber evidence="7">1.2.1.38</ecNumber>
    </recommendedName>
    <alternativeName>
        <fullName evidence="7">N-acetyl-glutamate semialdehyde dehydrogenase</fullName>
        <shortName evidence="7">NAGSA dehydrogenase</shortName>
    </alternativeName>
</protein>
<dbReference type="GO" id="GO:0003942">
    <property type="term" value="F:N-acetyl-gamma-glutamyl-phosphate reductase activity"/>
    <property type="evidence" value="ECO:0007669"/>
    <property type="project" value="UniProtKB-UniRule"/>
</dbReference>
<organism evidence="10 11">
    <name type="scientific">Defluviitoga tunisiensis</name>
    <dbReference type="NCBI Taxonomy" id="1006576"/>
    <lineage>
        <taxon>Bacteria</taxon>
        <taxon>Thermotogati</taxon>
        <taxon>Thermotogota</taxon>
        <taxon>Thermotogae</taxon>
        <taxon>Petrotogales</taxon>
        <taxon>Petrotogaceae</taxon>
        <taxon>Defluviitoga</taxon>
    </lineage>
</organism>
<evidence type="ECO:0000256" key="6">
    <source>
        <dbReference type="ARBA" id="ARBA00050557"/>
    </source>
</evidence>
<evidence type="ECO:0000256" key="5">
    <source>
        <dbReference type="ARBA" id="ARBA00023002"/>
    </source>
</evidence>
<keyword evidence="7" id="KW-0963">Cytoplasm</keyword>
<dbReference type="HOGENOM" id="CLU_006384_0_1_0"/>
<gene>
    <name evidence="7 10" type="primary">argC</name>
    <name evidence="10" type="ORF">DTL3_1460</name>
</gene>
<evidence type="ECO:0000259" key="9">
    <source>
        <dbReference type="SMART" id="SM00859"/>
    </source>
</evidence>
<dbReference type="SUPFAM" id="SSF51735">
    <property type="entry name" value="NAD(P)-binding Rossmann-fold domains"/>
    <property type="match status" value="1"/>
</dbReference>
<dbReference type="KEGG" id="dtn:DTL3_1460"/>
<evidence type="ECO:0000256" key="1">
    <source>
        <dbReference type="ARBA" id="ARBA00004862"/>
    </source>
</evidence>
<comment type="subcellular location">
    <subcellularLocation>
        <location evidence="7">Cytoplasm</location>
    </subcellularLocation>
</comment>
<reference evidence="11" key="1">
    <citation type="submission" date="2014-11" db="EMBL/GenBank/DDBJ databases">
        <authorList>
            <person name="Wibberg D."/>
        </authorList>
    </citation>
    <scope>NUCLEOTIDE SEQUENCE [LARGE SCALE GENOMIC DNA]</scope>
    <source>
        <strain evidence="11">L3</strain>
    </source>
</reference>
<feature type="domain" description="Semialdehyde dehydrogenase NAD-binding" evidence="9">
    <location>
        <begin position="2"/>
        <end position="142"/>
    </location>
</feature>
<dbReference type="SMART" id="SM00859">
    <property type="entry name" value="Semialdhyde_dh"/>
    <property type="match status" value="1"/>
</dbReference>
<keyword evidence="5 7" id="KW-0560">Oxidoreductase</keyword>
<dbReference type="PROSITE" id="PS01224">
    <property type="entry name" value="ARGC"/>
    <property type="match status" value="1"/>
</dbReference>
<dbReference type="SUPFAM" id="SSF55347">
    <property type="entry name" value="Glyceraldehyde-3-phosphate dehydrogenase-like, C-terminal domain"/>
    <property type="match status" value="1"/>
</dbReference>
<dbReference type="UniPathway" id="UPA00068">
    <property type="reaction ID" value="UER00108"/>
</dbReference>
<dbReference type="InterPro" id="IPR036291">
    <property type="entry name" value="NAD(P)-bd_dom_sf"/>
</dbReference>
<evidence type="ECO:0000313" key="10">
    <source>
        <dbReference type="EMBL" id="CEP78752.1"/>
    </source>
</evidence>
<dbReference type="FunFam" id="3.30.360.10:FF:000014">
    <property type="entry name" value="N-acetyl-gamma-glutamyl-phosphate reductase"/>
    <property type="match status" value="1"/>
</dbReference>
<evidence type="ECO:0000313" key="11">
    <source>
        <dbReference type="Proteomes" id="UP000032809"/>
    </source>
</evidence>
<accession>A0A0C7NSD5</accession>
<dbReference type="InterPro" id="IPR000706">
    <property type="entry name" value="AGPR_type-1"/>
</dbReference>
<comment type="function">
    <text evidence="7">Catalyzes the NADPH-dependent reduction of N-acetyl-5-glutamyl phosphate to yield N-acetyl-L-glutamate 5-semialdehyde.</text>
</comment>
<dbReference type="InterPro" id="IPR050085">
    <property type="entry name" value="AGPR"/>
</dbReference>
<evidence type="ECO:0000256" key="7">
    <source>
        <dbReference type="HAMAP-Rule" id="MF_00150"/>
    </source>
</evidence>
<keyword evidence="4 7" id="KW-0521">NADP</keyword>
<feature type="active site" evidence="7 8">
    <location>
        <position position="150"/>
    </location>
</feature>
<evidence type="ECO:0000256" key="8">
    <source>
        <dbReference type="PROSITE-ProRule" id="PRU10010"/>
    </source>
</evidence>
<dbReference type="Pfam" id="PF22698">
    <property type="entry name" value="Semialdhyde_dhC_1"/>
    <property type="match status" value="1"/>
</dbReference>